<dbReference type="GO" id="GO:0005634">
    <property type="term" value="C:nucleus"/>
    <property type="evidence" value="ECO:0000318"/>
    <property type="project" value="GO_Central"/>
</dbReference>
<dbReference type="GeneID" id="7049937"/>
<dbReference type="GO" id="GO:0005524">
    <property type="term" value="F:ATP binding"/>
    <property type="evidence" value="ECO:0007669"/>
    <property type="project" value="UniProtKB-UniRule"/>
</dbReference>
<dbReference type="InterPro" id="IPR011009">
    <property type="entry name" value="Kinase-like_dom_sf"/>
</dbReference>
<feature type="region of interest" description="Disordered" evidence="11">
    <location>
        <begin position="290"/>
        <end position="317"/>
    </location>
</feature>
<dbReference type="EMBL" id="KE651168">
    <property type="protein sequence ID" value="EEB06881.2"/>
    <property type="molecule type" value="Genomic_DNA"/>
</dbReference>
<reference evidence="13 15" key="1">
    <citation type="journal article" date="2011" name="Science">
        <title>Comparative functional genomics of the fission yeasts.</title>
        <authorList>
            <person name="Rhind N."/>
            <person name="Chen Z."/>
            <person name="Yassour M."/>
            <person name="Thompson D.A."/>
            <person name="Haas B.J."/>
            <person name="Habib N."/>
            <person name="Wapinski I."/>
            <person name="Roy S."/>
            <person name="Lin M.F."/>
            <person name="Heiman D.I."/>
            <person name="Young S.K."/>
            <person name="Furuya K."/>
            <person name="Guo Y."/>
            <person name="Pidoux A."/>
            <person name="Chen H.M."/>
            <person name="Robbertse B."/>
            <person name="Goldberg J.M."/>
            <person name="Aoki K."/>
            <person name="Bayne E.H."/>
            <person name="Berlin A.M."/>
            <person name="Desjardins C.A."/>
            <person name="Dobbs E."/>
            <person name="Dukaj L."/>
            <person name="Fan L."/>
            <person name="FitzGerald M.G."/>
            <person name="French C."/>
            <person name="Gujja S."/>
            <person name="Hansen K."/>
            <person name="Keifenheim D."/>
            <person name="Levin J.Z."/>
            <person name="Mosher R.A."/>
            <person name="Mueller C.A."/>
            <person name="Pfiffner J."/>
            <person name="Priest M."/>
            <person name="Russ C."/>
            <person name="Smialowska A."/>
            <person name="Swoboda P."/>
            <person name="Sykes S.M."/>
            <person name="Vaughn M."/>
            <person name="Vengrova S."/>
            <person name="Yoder R."/>
            <person name="Zeng Q."/>
            <person name="Allshire R."/>
            <person name="Baulcombe D."/>
            <person name="Birren B.W."/>
            <person name="Brown W."/>
            <person name="Ekwall K."/>
            <person name="Kellis M."/>
            <person name="Leatherwood J."/>
            <person name="Levin H."/>
            <person name="Margalit H."/>
            <person name="Martienssen R."/>
            <person name="Nieduszynski C.A."/>
            <person name="Spatafora J.W."/>
            <person name="Friedman N."/>
            <person name="Dalgaard J.Z."/>
            <person name="Baumann P."/>
            <person name="Niki H."/>
            <person name="Regev A."/>
            <person name="Nusbaum C."/>
        </authorList>
    </citation>
    <scope>NUCLEOTIDE SEQUENCE [LARGE SCALE GENOMIC DNA]</scope>
    <source>
        <strain evidence="15">yFS275 / FY16936</strain>
    </source>
</reference>
<dbReference type="RefSeq" id="XP_002173174.2">
    <property type="nucleotide sequence ID" value="XM_002173138.2"/>
</dbReference>
<evidence type="ECO:0000256" key="4">
    <source>
        <dbReference type="ARBA" id="ARBA00022679"/>
    </source>
</evidence>
<dbReference type="OrthoDB" id="1405469at2759"/>
<evidence type="ECO:0000256" key="8">
    <source>
        <dbReference type="ARBA" id="ARBA00023193"/>
    </source>
</evidence>
<dbReference type="SUPFAM" id="SSF56112">
    <property type="entry name" value="Protein kinase-like (PK-like)"/>
    <property type="match status" value="1"/>
</dbReference>
<keyword evidence="3" id="KW-0597">Phosphoprotein</keyword>
<dbReference type="InterPro" id="IPR017441">
    <property type="entry name" value="Protein_kinase_ATP_BS"/>
</dbReference>
<dbReference type="PANTHER" id="PTHR11042:SF179">
    <property type="entry name" value="EUKARYOTIC TRANSLATION INITIATION FACTOR 2-ALPHA KINASE 1"/>
    <property type="match status" value="1"/>
</dbReference>
<keyword evidence="6 13" id="KW-0418">Kinase</keyword>
<evidence type="ECO:0000256" key="1">
    <source>
        <dbReference type="ARBA" id="ARBA00012513"/>
    </source>
</evidence>
<dbReference type="PROSITE" id="PS00107">
    <property type="entry name" value="PROTEIN_KINASE_ATP"/>
    <property type="match status" value="1"/>
</dbReference>
<feature type="coiled-coil region" evidence="10">
    <location>
        <begin position="667"/>
        <end position="694"/>
    </location>
</feature>
<evidence type="ECO:0000256" key="2">
    <source>
        <dbReference type="ARBA" id="ARBA00022527"/>
    </source>
</evidence>
<dbReference type="GO" id="GO:0005737">
    <property type="term" value="C:cytoplasm"/>
    <property type="evidence" value="ECO:0000318"/>
    <property type="project" value="GO_Central"/>
</dbReference>
<dbReference type="GO" id="GO:1990625">
    <property type="term" value="P:negative regulation of cytoplasmic translational initiation in response to stress"/>
    <property type="evidence" value="ECO:0000318"/>
    <property type="project" value="GO_Central"/>
</dbReference>
<organism evidence="13 15">
    <name type="scientific">Schizosaccharomyces japonicus (strain yFS275 / FY16936)</name>
    <name type="common">Fission yeast</name>
    <dbReference type="NCBI Taxonomy" id="402676"/>
    <lineage>
        <taxon>Eukaryota</taxon>
        <taxon>Fungi</taxon>
        <taxon>Dikarya</taxon>
        <taxon>Ascomycota</taxon>
        <taxon>Taphrinomycotina</taxon>
        <taxon>Schizosaccharomycetes</taxon>
        <taxon>Schizosaccharomycetales</taxon>
        <taxon>Schizosaccharomycetaceae</taxon>
        <taxon>Schizosaccharomyces</taxon>
    </lineage>
</organism>
<sequence>MISKSTLLSHEVSAFDAEGDCFTESSICSQPRRLNDACRSERTRLLLVSLLESFCGIYEPDEGHARSMFRYITESLRSSGIIEREDADELNALRAAYKRAFHDLLFKAHQRSITDDENKEPKFLLPVRKSCSENNLPISITNFSDDSVDVEGSDNRRELPRSKSMFFSEQLKRFSSNTSFQDASSNSFDDASSSSAASNVSFDHWLFGRASRYETDFEELEMLGKGGFGTVYRARNKIDGAEYALKKIILSLRSLSRFGVFQEARSLARMNHPNVIRFYSSWVEELSRPPAAGRSKAQESESDNSAKNGDKQESSNLAFGSEDEQELMFNMDDTEFSSNSNQPFQIVFQDDSNPLSRSALAESEETESFRVPSRVRNVRKEYYPFSTVPTSFRFGGNDSNSSSLSSSWGAVRGNPMTRSTRSQSYREGCHENCSSHTGSFCLFIQMALCSESLEDHIRRRNQYYTGVLPRELRKLYLMLFMRVLEGVRYLHDVMHTVHRDLKPRNVFLAESSLAEAGSVNLPSFRQDNDRNPMKDMYYVIPKIGDFGLVMEEDGVDTSSSDGFVGTGTYASPEMLTMRCRDSCFSWKTDVYALGVILFEILWPFNTAMERACSISDLKNGRLPPEFVRCMPHESELIRCMLASSSRRPRVSELLRHEVFNSLNMDEVELFRAQLFEAQTQNEELRRQLEALKYSSAYADI</sequence>
<dbReference type="Gene3D" id="1.10.510.10">
    <property type="entry name" value="Transferase(Phosphotransferase) domain 1"/>
    <property type="match status" value="1"/>
</dbReference>
<evidence type="ECO:0000256" key="9">
    <source>
        <dbReference type="PROSITE-ProRule" id="PRU10141"/>
    </source>
</evidence>
<gene>
    <name evidence="14" type="primary">hri1</name>
    <name evidence="13" type="ORF">SJAG_01942</name>
</gene>
<evidence type="ECO:0000259" key="12">
    <source>
        <dbReference type="PROSITE" id="PS50011"/>
    </source>
</evidence>
<evidence type="ECO:0000256" key="7">
    <source>
        <dbReference type="ARBA" id="ARBA00022840"/>
    </source>
</evidence>
<feature type="binding site" evidence="9">
    <location>
        <position position="246"/>
    </location>
    <ligand>
        <name>ATP</name>
        <dbReference type="ChEBI" id="CHEBI:30616"/>
    </ligand>
</feature>
<keyword evidence="2" id="KW-0723">Serine/threonine-protein kinase</keyword>
<proteinExistence type="predicted"/>
<dbReference type="Pfam" id="PF22949">
    <property type="entry name" value="HRI2_3H"/>
    <property type="match status" value="1"/>
</dbReference>
<dbReference type="InterPro" id="IPR054521">
    <property type="entry name" value="HRI2_3H"/>
</dbReference>
<evidence type="ECO:0000313" key="14">
    <source>
        <dbReference type="JaponicusDB" id="SJAG_01942"/>
    </source>
</evidence>
<evidence type="ECO:0000256" key="11">
    <source>
        <dbReference type="SAM" id="MobiDB-lite"/>
    </source>
</evidence>
<dbReference type="PANTHER" id="PTHR11042">
    <property type="entry name" value="EUKARYOTIC TRANSLATION INITIATION FACTOR 2-ALPHA KINASE EIF2-ALPHA KINASE -RELATED"/>
    <property type="match status" value="1"/>
</dbReference>
<dbReference type="STRING" id="402676.B6JZB3"/>
<dbReference type="GO" id="GO:0004694">
    <property type="term" value="F:eukaryotic translation initiation factor 2alpha kinase activity"/>
    <property type="evidence" value="ECO:0000318"/>
    <property type="project" value="GO_Central"/>
</dbReference>
<accession>B6JZB3</accession>
<dbReference type="InterPro" id="IPR000719">
    <property type="entry name" value="Prot_kinase_dom"/>
</dbReference>
<keyword evidence="4" id="KW-0808">Transferase</keyword>
<dbReference type="PROSITE" id="PS50011">
    <property type="entry name" value="PROTEIN_KINASE_DOM"/>
    <property type="match status" value="1"/>
</dbReference>
<protein>
    <recommendedName>
        <fullName evidence="1">non-specific serine/threonine protein kinase</fullName>
        <ecNumber evidence="1">2.7.11.1</ecNumber>
    </recommendedName>
</protein>
<evidence type="ECO:0000313" key="13">
    <source>
        <dbReference type="EMBL" id="EEB06881.2"/>
    </source>
</evidence>
<dbReference type="AlphaFoldDB" id="B6JZB3"/>
<dbReference type="EC" id="2.7.11.1" evidence="1"/>
<evidence type="ECO:0000256" key="3">
    <source>
        <dbReference type="ARBA" id="ARBA00022553"/>
    </source>
</evidence>
<keyword evidence="7 9" id="KW-0067">ATP-binding</keyword>
<dbReference type="Pfam" id="PF00069">
    <property type="entry name" value="Pkinase"/>
    <property type="match status" value="2"/>
</dbReference>
<evidence type="ECO:0000256" key="10">
    <source>
        <dbReference type="SAM" id="Coils"/>
    </source>
</evidence>
<keyword evidence="10" id="KW-0175">Coiled coil</keyword>
<dbReference type="JaponicusDB" id="SJAG_01942">
    <property type="gene designation" value="hri1"/>
</dbReference>
<dbReference type="eggNOG" id="KOG1035">
    <property type="taxonomic scope" value="Eukaryota"/>
</dbReference>
<evidence type="ECO:0000313" key="15">
    <source>
        <dbReference type="Proteomes" id="UP000001744"/>
    </source>
</evidence>
<dbReference type="HOGENOM" id="CLU_000288_134_1_1"/>
<feature type="domain" description="Protein kinase" evidence="12">
    <location>
        <begin position="217"/>
        <end position="659"/>
    </location>
</feature>
<keyword evidence="5 9" id="KW-0547">Nucleotide-binding</keyword>
<evidence type="ECO:0000256" key="6">
    <source>
        <dbReference type="ARBA" id="ARBA00022777"/>
    </source>
</evidence>
<dbReference type="OMA" id="SSNMFRE"/>
<dbReference type="InterPro" id="IPR050339">
    <property type="entry name" value="CC_SR_Kinase"/>
</dbReference>
<evidence type="ECO:0000256" key="5">
    <source>
        <dbReference type="ARBA" id="ARBA00022741"/>
    </source>
</evidence>
<dbReference type="Proteomes" id="UP000001744">
    <property type="component" value="Unassembled WGS sequence"/>
</dbReference>
<dbReference type="SMART" id="SM00220">
    <property type="entry name" value="S_TKc"/>
    <property type="match status" value="1"/>
</dbReference>
<dbReference type="VEuPathDB" id="FungiDB:SJAG_01942"/>
<keyword evidence="15" id="KW-1185">Reference proteome</keyword>
<keyword evidence="8" id="KW-0652">Protein synthesis inhibitor</keyword>
<name>B6JZB3_SCHJY</name>
<dbReference type="Gene3D" id="3.30.200.20">
    <property type="entry name" value="Phosphorylase Kinase, domain 1"/>
    <property type="match status" value="1"/>
</dbReference>